<comment type="caution">
    <text evidence="2">The sequence shown here is derived from an EMBL/GenBank/DDBJ whole genome shotgun (WGS) entry which is preliminary data.</text>
</comment>
<feature type="compositionally biased region" description="Acidic residues" evidence="1">
    <location>
        <begin position="53"/>
        <end position="67"/>
    </location>
</feature>
<reference evidence="2" key="1">
    <citation type="submission" date="2021-01" db="EMBL/GenBank/DDBJ databases">
        <title>Diatom-associated Roseobacters Show Island Model of Population Structure.</title>
        <authorList>
            <person name="Qu L."/>
            <person name="Feng X."/>
            <person name="Chen Y."/>
            <person name="Li L."/>
            <person name="Wang X."/>
            <person name="Hu Z."/>
            <person name="Wang H."/>
            <person name="Luo H."/>
        </authorList>
    </citation>
    <scope>NUCLEOTIDE SEQUENCE</scope>
    <source>
        <strain evidence="2">SM26-45</strain>
    </source>
</reference>
<evidence type="ECO:0000313" key="2">
    <source>
        <dbReference type="EMBL" id="MBM2356413.1"/>
    </source>
</evidence>
<sequence>MTRNAKDPISAAIYAGMVAYSKEHARLRNPKGTDKVDARCFLVAARAFNEAMAEDDDPDLIDDEPEASDPTSPVDRMYENEIIK</sequence>
<dbReference type="AlphaFoldDB" id="A0A9Q2NRK2"/>
<proteinExistence type="predicted"/>
<evidence type="ECO:0000313" key="3">
    <source>
        <dbReference type="Proteomes" id="UP000809337"/>
    </source>
</evidence>
<gene>
    <name evidence="2" type="ORF">JQX14_17805</name>
</gene>
<name>A0A9Q2NRK2_9RHOB</name>
<dbReference type="EMBL" id="JAFBWN010000015">
    <property type="protein sequence ID" value="MBM2356413.1"/>
    <property type="molecule type" value="Genomic_DNA"/>
</dbReference>
<accession>A0A9Q2NRK2</accession>
<organism evidence="2 3">
    <name type="scientific">Pseudosulfitobacter pseudonitzschiae</name>
    <dbReference type="NCBI Taxonomy" id="1402135"/>
    <lineage>
        <taxon>Bacteria</taxon>
        <taxon>Pseudomonadati</taxon>
        <taxon>Pseudomonadota</taxon>
        <taxon>Alphaproteobacteria</taxon>
        <taxon>Rhodobacterales</taxon>
        <taxon>Roseobacteraceae</taxon>
        <taxon>Pseudosulfitobacter</taxon>
    </lineage>
</organism>
<dbReference type="Proteomes" id="UP000809337">
    <property type="component" value="Unassembled WGS sequence"/>
</dbReference>
<feature type="region of interest" description="Disordered" evidence="1">
    <location>
        <begin position="53"/>
        <end position="84"/>
    </location>
</feature>
<protein>
    <submittedName>
        <fullName evidence="2">Uncharacterized protein</fullName>
    </submittedName>
</protein>
<dbReference type="RefSeq" id="WP_231035315.1">
    <property type="nucleotide sequence ID" value="NZ_JAJNGX010000015.1"/>
</dbReference>
<evidence type="ECO:0000256" key="1">
    <source>
        <dbReference type="SAM" id="MobiDB-lite"/>
    </source>
</evidence>